<dbReference type="SUPFAM" id="SSF53474">
    <property type="entry name" value="alpha/beta-Hydrolases"/>
    <property type="match status" value="1"/>
</dbReference>
<dbReference type="EMBL" id="CP002546">
    <property type="protein sequence ID" value="ADY57903.1"/>
    <property type="molecule type" value="Genomic_DNA"/>
</dbReference>
<evidence type="ECO:0000313" key="2">
    <source>
        <dbReference type="EMBL" id="ADY57903.1"/>
    </source>
</evidence>
<organism evidence="2 3">
    <name type="scientific">Rubinisphaera brasiliensis (strain ATCC 49424 / DSM 5305 / JCM 21570 / IAM 15109 / NBRC 103401 / IFAM 1448)</name>
    <name type="common">Planctomyces brasiliensis</name>
    <dbReference type="NCBI Taxonomy" id="756272"/>
    <lineage>
        <taxon>Bacteria</taxon>
        <taxon>Pseudomonadati</taxon>
        <taxon>Planctomycetota</taxon>
        <taxon>Planctomycetia</taxon>
        <taxon>Planctomycetales</taxon>
        <taxon>Planctomycetaceae</taxon>
        <taxon>Rubinisphaera</taxon>
    </lineage>
</organism>
<keyword evidence="3" id="KW-1185">Reference proteome</keyword>
<protein>
    <recommendedName>
        <fullName evidence="4">Thioesterase domain-containing protein</fullName>
    </recommendedName>
</protein>
<reference evidence="3" key="1">
    <citation type="submission" date="2011-02" db="EMBL/GenBank/DDBJ databases">
        <title>The complete genome of Planctomyces brasiliensis DSM 5305.</title>
        <authorList>
            <person name="Lucas S."/>
            <person name="Copeland A."/>
            <person name="Lapidus A."/>
            <person name="Bruce D."/>
            <person name="Goodwin L."/>
            <person name="Pitluck S."/>
            <person name="Kyrpides N."/>
            <person name="Mavromatis K."/>
            <person name="Pagani I."/>
            <person name="Ivanova N."/>
            <person name="Ovchinnikova G."/>
            <person name="Lu M."/>
            <person name="Detter J.C."/>
            <person name="Han C."/>
            <person name="Land M."/>
            <person name="Hauser L."/>
            <person name="Markowitz V."/>
            <person name="Cheng J.-F."/>
            <person name="Hugenholtz P."/>
            <person name="Woyke T."/>
            <person name="Wu D."/>
            <person name="Tindall B."/>
            <person name="Pomrenke H.G."/>
            <person name="Brambilla E."/>
            <person name="Klenk H.-P."/>
            <person name="Eisen J.A."/>
        </authorList>
    </citation>
    <scope>NUCLEOTIDE SEQUENCE [LARGE SCALE GENOMIC DNA]</scope>
    <source>
        <strain evidence="3">ATCC 49424 / DSM 5305 / JCM 21570 / NBRC 103401 / IFAM 1448</strain>
    </source>
</reference>
<evidence type="ECO:0008006" key="4">
    <source>
        <dbReference type="Google" id="ProtNLM"/>
    </source>
</evidence>
<name>F0SPJ9_RUBBR</name>
<gene>
    <name evidence="2" type="ordered locus">Plabr_0274</name>
</gene>
<dbReference type="KEGG" id="pbs:Plabr_0274"/>
<dbReference type="InterPro" id="IPR029058">
    <property type="entry name" value="AB_hydrolase_fold"/>
</dbReference>
<sequence>MKFAIIGTILTVAIFSPAPFANRAHSADIYPANCGTSANHVVMVRGVIGYWPNADHLADCIMEQGMSLSIHSPLAAMRNADAIANFVNTHESCPRLNIVAYSLGCDAAIQLCHGLNERGVQVDRLILIETTFSKAPIPENVNYCCNLYEERGMRDHFPAFRGVPQRASCPSTTLVNKELSMTDLPERRVTHFNIASKEATHEFVLKQLETCIR</sequence>
<dbReference type="STRING" id="756272.Plabr_0274"/>
<evidence type="ECO:0000256" key="1">
    <source>
        <dbReference type="SAM" id="SignalP"/>
    </source>
</evidence>
<evidence type="ECO:0000313" key="3">
    <source>
        <dbReference type="Proteomes" id="UP000006860"/>
    </source>
</evidence>
<dbReference type="eggNOG" id="COG3319">
    <property type="taxonomic scope" value="Bacteria"/>
</dbReference>
<keyword evidence="1" id="KW-0732">Signal</keyword>
<dbReference type="HOGENOM" id="CLU_1293514_0_0_0"/>
<feature type="signal peptide" evidence="1">
    <location>
        <begin position="1"/>
        <end position="21"/>
    </location>
</feature>
<proteinExistence type="predicted"/>
<dbReference type="RefSeq" id="WP_013626647.1">
    <property type="nucleotide sequence ID" value="NC_015174.1"/>
</dbReference>
<dbReference type="Proteomes" id="UP000006860">
    <property type="component" value="Chromosome"/>
</dbReference>
<accession>F0SPJ9</accession>
<feature type="chain" id="PRO_5003260774" description="Thioesterase domain-containing protein" evidence="1">
    <location>
        <begin position="22"/>
        <end position="213"/>
    </location>
</feature>
<dbReference type="AlphaFoldDB" id="F0SPJ9"/>
<dbReference type="OrthoDB" id="9839189at2"/>